<keyword evidence="1" id="KW-0328">Glycosyltransferase</keyword>
<evidence type="ECO:0000313" key="1">
    <source>
        <dbReference type="EMBL" id="UOF01847.1"/>
    </source>
</evidence>
<dbReference type="Pfam" id="PF13692">
    <property type="entry name" value="Glyco_trans_1_4"/>
    <property type="match status" value="1"/>
</dbReference>
<proteinExistence type="predicted"/>
<keyword evidence="2" id="KW-1185">Reference proteome</keyword>
<dbReference type="Proteomes" id="UP000830116">
    <property type="component" value="Chromosome"/>
</dbReference>
<evidence type="ECO:0000313" key="2">
    <source>
        <dbReference type="Proteomes" id="UP000830116"/>
    </source>
</evidence>
<dbReference type="PANTHER" id="PTHR12526">
    <property type="entry name" value="GLYCOSYLTRANSFERASE"/>
    <property type="match status" value="1"/>
</dbReference>
<dbReference type="EMBL" id="CP093442">
    <property type="protein sequence ID" value="UOF01847.1"/>
    <property type="molecule type" value="Genomic_DNA"/>
</dbReference>
<dbReference type="PANTHER" id="PTHR12526:SF630">
    <property type="entry name" value="GLYCOSYLTRANSFERASE"/>
    <property type="match status" value="1"/>
</dbReference>
<keyword evidence="1" id="KW-0808">Transferase</keyword>
<dbReference type="RefSeq" id="WP_243538467.1">
    <property type="nucleotide sequence ID" value="NZ_CP093442.1"/>
</dbReference>
<dbReference type="Gene3D" id="3.40.50.11010">
    <property type="match status" value="1"/>
</dbReference>
<dbReference type="EC" id="2.4.-.-" evidence="1"/>
<reference evidence="1" key="1">
    <citation type="submission" date="2022-03" db="EMBL/GenBank/DDBJ databases">
        <title>Genome Identification and Characterization of new species Bdellovibrio reynosense LBG001 sp. nov. from a Mexico soil sample.</title>
        <authorList>
            <person name="Camilli A."/>
            <person name="Ajao Y."/>
            <person name="Guo X."/>
        </authorList>
    </citation>
    <scope>NUCLEOTIDE SEQUENCE</scope>
    <source>
        <strain evidence="1">LBG001</strain>
    </source>
</reference>
<dbReference type="GO" id="GO:0016757">
    <property type="term" value="F:glycosyltransferase activity"/>
    <property type="evidence" value="ECO:0007669"/>
    <property type="project" value="UniProtKB-KW"/>
</dbReference>
<name>A0ABY4CDA6_9BACT</name>
<accession>A0ABY4CDA6</accession>
<sequence length="386" mass="43997">MNLKNDLLTGQDLIVFGEDFARHPHSLEHLLRPLFGINKIIWVETIGLRSPRFSVYDLKRIYGKLKGWFGPKKPSEVRLVPQDFWIVAPLMIPFNQWKLIRSFNTWSVKRAVNKVLREQGFKNPITVTSVPNACDYVGEFAEKLKIYVCVDEFSLWPGLDYKMVQTMEAKLLSKADVVFATSESLKNNKSNGKKETILLTHGVDFEHFNIGSKAFSENLNICYFGLLDERSDQSIIQTIATQSPAVKIHIIGNVVCDVEKLRAFKNIIFHGPVGYRALPDAIKEMDVFILPYVRSELTENLNPLKLKEYLSTGRPTIATPLPEVVKFSEHLILAHDGKEFVSAIKNLRKFDSAKSAHTIEMLKSNETWQAKARIFSRHTSLHLGVN</sequence>
<dbReference type="SUPFAM" id="SSF53756">
    <property type="entry name" value="UDP-Glycosyltransferase/glycogen phosphorylase"/>
    <property type="match status" value="1"/>
</dbReference>
<gene>
    <name evidence="1" type="ORF">MNR06_02625</name>
</gene>
<protein>
    <submittedName>
        <fullName evidence="1">Glycosyltransferase</fullName>
        <ecNumber evidence="1">2.4.-.-</ecNumber>
    </submittedName>
</protein>
<dbReference type="Gene3D" id="3.40.50.2000">
    <property type="entry name" value="Glycogen Phosphorylase B"/>
    <property type="match status" value="1"/>
</dbReference>
<organism evidence="1 2">
    <name type="scientific">Bdellovibrio reynosensis</name>
    <dbReference type="NCBI Taxonomy" id="2835041"/>
    <lineage>
        <taxon>Bacteria</taxon>
        <taxon>Pseudomonadati</taxon>
        <taxon>Bdellovibrionota</taxon>
        <taxon>Bdellovibrionia</taxon>
        <taxon>Bdellovibrionales</taxon>
        <taxon>Pseudobdellovibrionaceae</taxon>
        <taxon>Bdellovibrio</taxon>
    </lineage>
</organism>